<organism evidence="2">
    <name type="scientific">marine sediment metagenome</name>
    <dbReference type="NCBI Taxonomy" id="412755"/>
    <lineage>
        <taxon>unclassified sequences</taxon>
        <taxon>metagenomes</taxon>
        <taxon>ecological metagenomes</taxon>
    </lineage>
</organism>
<reference evidence="2" key="1">
    <citation type="journal article" date="2014" name="Front. Microbiol.">
        <title>High frequency of phylogenetically diverse reductive dehalogenase-homologous genes in deep subseafloor sedimentary metagenomes.</title>
        <authorList>
            <person name="Kawai M."/>
            <person name="Futagami T."/>
            <person name="Toyoda A."/>
            <person name="Takaki Y."/>
            <person name="Nishi S."/>
            <person name="Hori S."/>
            <person name="Arai W."/>
            <person name="Tsubouchi T."/>
            <person name="Morono Y."/>
            <person name="Uchiyama I."/>
            <person name="Ito T."/>
            <person name="Fujiyama A."/>
            <person name="Inagaki F."/>
            <person name="Takami H."/>
        </authorList>
    </citation>
    <scope>NUCLEOTIDE SEQUENCE</scope>
    <source>
        <strain evidence="2">Expedition CK06-06</strain>
    </source>
</reference>
<dbReference type="Gene3D" id="3.20.20.140">
    <property type="entry name" value="Metal-dependent hydrolases"/>
    <property type="match status" value="1"/>
</dbReference>
<dbReference type="PANTHER" id="PTHR43135:SF3">
    <property type="entry name" value="ALPHA-D-RIBOSE 1-METHYLPHOSPHONATE 5-TRIPHOSPHATE DIPHOSPHATASE"/>
    <property type="match status" value="1"/>
</dbReference>
<gene>
    <name evidence="2" type="ORF">S01H4_21643</name>
</gene>
<feature type="non-terminal residue" evidence="2">
    <location>
        <position position="262"/>
    </location>
</feature>
<dbReference type="InterPro" id="IPR006680">
    <property type="entry name" value="Amidohydro-rel"/>
</dbReference>
<dbReference type="InterPro" id="IPR051781">
    <property type="entry name" value="Metallo-dep_Hydrolase"/>
</dbReference>
<dbReference type="Pfam" id="PF01979">
    <property type="entry name" value="Amidohydro_1"/>
    <property type="match status" value="1"/>
</dbReference>
<dbReference type="SUPFAM" id="SSF51556">
    <property type="entry name" value="Metallo-dependent hydrolases"/>
    <property type="match status" value="1"/>
</dbReference>
<dbReference type="PANTHER" id="PTHR43135">
    <property type="entry name" value="ALPHA-D-RIBOSE 1-METHYLPHOSPHONATE 5-TRIPHOSPHATE DIPHOSPHATASE"/>
    <property type="match status" value="1"/>
</dbReference>
<comment type="caution">
    <text evidence="2">The sequence shown here is derived from an EMBL/GenBank/DDBJ whole genome shotgun (WGS) entry which is preliminary data.</text>
</comment>
<name>X1BJX2_9ZZZZ</name>
<dbReference type="InterPro" id="IPR032466">
    <property type="entry name" value="Metal_Hydrolase"/>
</dbReference>
<dbReference type="EMBL" id="BART01009825">
    <property type="protein sequence ID" value="GAG81467.1"/>
    <property type="molecule type" value="Genomic_DNA"/>
</dbReference>
<sequence length="262" mass="27844">MVPKNLEKFLSKGVTTIKSTADPVDLVLPVRERLKSGKLKGPRLLVVGPAFTSIGGHPAVSICKGNEWCRKQLCVEVDDRASALKIVRSLVKKKVDAIKIVCDGGKPGRTKILEEVMKAIIEEGHRNNLRVTVHTGTMQDAMEAINAGADGLEHGVSLGRIEGDELGELMIKNGTYYVPTLSVWNRGGSKRVAAPKANLGILNKQGVKIALGTDTFGGMEPGVTTVKELELMIQSGLSNADAIQAATHNAAAHLGLAKEIGT</sequence>
<proteinExistence type="predicted"/>
<feature type="domain" description="Amidohydrolase-related" evidence="1">
    <location>
        <begin position="4"/>
        <end position="262"/>
    </location>
</feature>
<accession>X1BJX2</accession>
<evidence type="ECO:0000259" key="1">
    <source>
        <dbReference type="Pfam" id="PF01979"/>
    </source>
</evidence>
<dbReference type="GO" id="GO:0016787">
    <property type="term" value="F:hydrolase activity"/>
    <property type="evidence" value="ECO:0007669"/>
    <property type="project" value="InterPro"/>
</dbReference>
<dbReference type="AlphaFoldDB" id="X1BJX2"/>
<protein>
    <recommendedName>
        <fullName evidence="1">Amidohydrolase-related domain-containing protein</fullName>
    </recommendedName>
</protein>
<evidence type="ECO:0000313" key="2">
    <source>
        <dbReference type="EMBL" id="GAG81467.1"/>
    </source>
</evidence>